<comment type="caution">
    <text evidence="1">The sequence shown here is derived from an EMBL/GenBank/DDBJ whole genome shotgun (WGS) entry which is preliminary data.</text>
</comment>
<protein>
    <submittedName>
        <fullName evidence="1">Uncharacterized protein</fullName>
    </submittedName>
</protein>
<reference evidence="1" key="1">
    <citation type="journal article" date="2023" name="Insect Mol. Biol.">
        <title>Genome sequencing provides insights into the evolution of gene families encoding plant cell wall-degrading enzymes in longhorned beetles.</title>
        <authorList>
            <person name="Shin N.R."/>
            <person name="Okamura Y."/>
            <person name="Kirsch R."/>
            <person name="Pauchet Y."/>
        </authorList>
    </citation>
    <scope>NUCLEOTIDE SEQUENCE</scope>
    <source>
        <strain evidence="1">AMC_N1</strain>
    </source>
</reference>
<gene>
    <name evidence="1" type="ORF">NQ318_019638</name>
</gene>
<dbReference type="EMBL" id="JAPWTK010000015">
    <property type="protein sequence ID" value="KAJ8958871.1"/>
    <property type="molecule type" value="Genomic_DNA"/>
</dbReference>
<proteinExistence type="predicted"/>
<accession>A0AAV8Z6M0</accession>
<name>A0AAV8Z6M0_9CUCU</name>
<evidence type="ECO:0000313" key="1">
    <source>
        <dbReference type="EMBL" id="KAJ8958871.1"/>
    </source>
</evidence>
<evidence type="ECO:0000313" key="2">
    <source>
        <dbReference type="Proteomes" id="UP001162162"/>
    </source>
</evidence>
<sequence length="85" mass="9163">MGLVKSWVQSEGCDVLARLFPGPRRPSRHLFPGRQYYLGLCGIPLVEIQIPGQAESVGLIVCQQPDAGGGVSCLLGRKNMPDSIQ</sequence>
<organism evidence="1 2">
    <name type="scientific">Aromia moschata</name>
    <dbReference type="NCBI Taxonomy" id="1265417"/>
    <lineage>
        <taxon>Eukaryota</taxon>
        <taxon>Metazoa</taxon>
        <taxon>Ecdysozoa</taxon>
        <taxon>Arthropoda</taxon>
        <taxon>Hexapoda</taxon>
        <taxon>Insecta</taxon>
        <taxon>Pterygota</taxon>
        <taxon>Neoptera</taxon>
        <taxon>Endopterygota</taxon>
        <taxon>Coleoptera</taxon>
        <taxon>Polyphaga</taxon>
        <taxon>Cucujiformia</taxon>
        <taxon>Chrysomeloidea</taxon>
        <taxon>Cerambycidae</taxon>
        <taxon>Cerambycinae</taxon>
        <taxon>Callichromatini</taxon>
        <taxon>Aromia</taxon>
    </lineage>
</organism>
<keyword evidence="2" id="KW-1185">Reference proteome</keyword>
<dbReference type="Proteomes" id="UP001162162">
    <property type="component" value="Unassembled WGS sequence"/>
</dbReference>
<dbReference type="AlphaFoldDB" id="A0AAV8Z6M0"/>